<dbReference type="InterPro" id="IPR001544">
    <property type="entry name" value="Aminotrans_IV"/>
</dbReference>
<dbReference type="Gene3D" id="3.20.10.10">
    <property type="entry name" value="D-amino Acid Aminotransferase, subunit A, domain 2"/>
    <property type="match status" value="1"/>
</dbReference>
<dbReference type="Gene3D" id="3.30.470.10">
    <property type="match status" value="1"/>
</dbReference>
<reference evidence="7" key="1">
    <citation type="submission" date="2016-10" db="EMBL/GenBank/DDBJ databases">
        <authorList>
            <person name="Varghese N."/>
            <person name="Submissions S."/>
        </authorList>
    </citation>
    <scope>NUCLEOTIDE SEQUENCE [LARGE SCALE GENOMIC DNA]</scope>
    <source>
        <strain evidence="7">Z-7934</strain>
    </source>
</reference>
<dbReference type="RefSeq" id="WP_177208925.1">
    <property type="nucleotide sequence ID" value="NZ_FOQA01000009.1"/>
</dbReference>
<gene>
    <name evidence="6" type="ORF">SAMN05192551_10958</name>
</gene>
<dbReference type="EMBL" id="FOQA01000009">
    <property type="protein sequence ID" value="SFI23347.1"/>
    <property type="molecule type" value="Genomic_DNA"/>
</dbReference>
<name>A0A1I3GIT7_9FIRM</name>
<evidence type="ECO:0000256" key="1">
    <source>
        <dbReference type="ARBA" id="ARBA00001933"/>
    </source>
</evidence>
<dbReference type="InterPro" id="IPR036038">
    <property type="entry name" value="Aminotransferase-like"/>
</dbReference>
<dbReference type="InterPro" id="IPR050571">
    <property type="entry name" value="Class-IV_PLP-Dep_Aminotrnsfr"/>
</dbReference>
<dbReference type="PANTHER" id="PTHR42743">
    <property type="entry name" value="AMINO-ACID AMINOTRANSFERASE"/>
    <property type="match status" value="1"/>
</dbReference>
<dbReference type="InterPro" id="IPR043131">
    <property type="entry name" value="BCAT-like_N"/>
</dbReference>
<dbReference type="AlphaFoldDB" id="A0A1I3GIT7"/>
<organism evidence="6 7">
    <name type="scientific">Tindallia magadiensis</name>
    <dbReference type="NCBI Taxonomy" id="69895"/>
    <lineage>
        <taxon>Bacteria</taxon>
        <taxon>Bacillati</taxon>
        <taxon>Bacillota</taxon>
        <taxon>Clostridia</taxon>
        <taxon>Peptostreptococcales</taxon>
        <taxon>Tindalliaceae</taxon>
        <taxon>Tindallia</taxon>
    </lineage>
</organism>
<dbReference type="SUPFAM" id="SSF56752">
    <property type="entry name" value="D-aminoacid aminotransferase-like PLP-dependent enzymes"/>
    <property type="match status" value="1"/>
</dbReference>
<dbReference type="Pfam" id="PF01063">
    <property type="entry name" value="Aminotran_4"/>
    <property type="match status" value="1"/>
</dbReference>
<proteinExistence type="inferred from homology"/>
<keyword evidence="6" id="KW-0456">Lyase</keyword>
<dbReference type="FunFam" id="3.20.10.10:FF:000002">
    <property type="entry name" value="D-alanine aminotransferase"/>
    <property type="match status" value="1"/>
</dbReference>
<evidence type="ECO:0000313" key="7">
    <source>
        <dbReference type="Proteomes" id="UP000199287"/>
    </source>
</evidence>
<dbReference type="Proteomes" id="UP000199287">
    <property type="component" value="Unassembled WGS sequence"/>
</dbReference>
<keyword evidence="7" id="KW-1185">Reference proteome</keyword>
<dbReference type="GO" id="GO:0005829">
    <property type="term" value="C:cytosol"/>
    <property type="evidence" value="ECO:0007669"/>
    <property type="project" value="TreeGrafter"/>
</dbReference>
<dbReference type="GO" id="GO:0008652">
    <property type="term" value="P:amino acid biosynthetic process"/>
    <property type="evidence" value="ECO:0007669"/>
    <property type="project" value="UniProtKB-ARBA"/>
</dbReference>
<evidence type="ECO:0000256" key="2">
    <source>
        <dbReference type="ARBA" id="ARBA00009320"/>
    </source>
</evidence>
<evidence type="ECO:0000313" key="6">
    <source>
        <dbReference type="EMBL" id="SFI23347.1"/>
    </source>
</evidence>
<comment type="cofactor">
    <cofactor evidence="1 5">
        <name>pyridoxal 5'-phosphate</name>
        <dbReference type="ChEBI" id="CHEBI:597326"/>
    </cofactor>
</comment>
<dbReference type="GO" id="GO:0016829">
    <property type="term" value="F:lyase activity"/>
    <property type="evidence" value="ECO:0007669"/>
    <property type="project" value="UniProtKB-KW"/>
</dbReference>
<sequence length="271" mass="30866">MFIYNSKLSLEETMTLSPHSASLGYGLSLFETIKLTKGKPEFLSAHLERINHSLTVFGSEKKLKITTVQEDIQKLLKAANVEEGAIKLMVMDLGEGDHVLLTYRPQKYKSSLYQQGFSLGFSEIVNDEKNRFTYHKTANYGSKMIEFRRGKEKGYDDVLFLNTKGWITEGAITNVFFLKDNRIYTPSLESGLLPGIMRQMVKEVLANMGKKVVETPIEKSFYRHCQSAWVTNSLMGAMPVRQIEEMEYRVTENHLTTAINAQLTDLIQSKV</sequence>
<protein>
    <submittedName>
        <fullName evidence="6">4-amino-4-deoxychorismate lyase</fullName>
    </submittedName>
</protein>
<dbReference type="STRING" id="69895.SAMN05192551_10958"/>
<comment type="similarity">
    <text evidence="2 4">Belongs to the class-IV pyridoxal-phosphate-dependent aminotransferase family.</text>
</comment>
<evidence type="ECO:0000256" key="5">
    <source>
        <dbReference type="RuleBase" id="RU004516"/>
    </source>
</evidence>
<keyword evidence="3 5" id="KW-0663">Pyridoxal phosphate</keyword>
<dbReference type="InterPro" id="IPR018300">
    <property type="entry name" value="Aminotrans_IV_CS"/>
</dbReference>
<evidence type="ECO:0000256" key="3">
    <source>
        <dbReference type="ARBA" id="ARBA00022898"/>
    </source>
</evidence>
<evidence type="ECO:0000256" key="4">
    <source>
        <dbReference type="RuleBase" id="RU004106"/>
    </source>
</evidence>
<dbReference type="InterPro" id="IPR043132">
    <property type="entry name" value="BCAT-like_C"/>
</dbReference>
<accession>A0A1I3GIT7</accession>
<dbReference type="GO" id="GO:0046394">
    <property type="term" value="P:carboxylic acid biosynthetic process"/>
    <property type="evidence" value="ECO:0007669"/>
    <property type="project" value="UniProtKB-ARBA"/>
</dbReference>
<dbReference type="PROSITE" id="PS00770">
    <property type="entry name" value="AA_TRANSFER_CLASS_4"/>
    <property type="match status" value="1"/>
</dbReference>
<dbReference type="PANTHER" id="PTHR42743:SF11">
    <property type="entry name" value="AMINODEOXYCHORISMATE LYASE"/>
    <property type="match status" value="1"/>
</dbReference>